<dbReference type="RefSeq" id="XP_020087248.1">
    <property type="nucleotide sequence ID" value="XM_020231659.1"/>
</dbReference>
<dbReference type="GeneID" id="109709419"/>
<feature type="compositionally biased region" description="Basic residues" evidence="6">
    <location>
        <begin position="163"/>
        <end position="175"/>
    </location>
</feature>
<feature type="compositionally biased region" description="Acidic residues" evidence="6">
    <location>
        <begin position="148"/>
        <end position="157"/>
    </location>
</feature>
<reference evidence="8" key="1">
    <citation type="journal article" date="2015" name="Nat. Genet.">
        <title>The pineapple genome and the evolution of CAM photosynthesis.</title>
        <authorList>
            <person name="Ming R."/>
            <person name="VanBuren R."/>
            <person name="Wai C.M."/>
            <person name="Tang H."/>
            <person name="Schatz M.C."/>
            <person name="Bowers J.E."/>
            <person name="Lyons E."/>
            <person name="Wang M.L."/>
            <person name="Chen J."/>
            <person name="Biggers E."/>
            <person name="Zhang J."/>
            <person name="Huang L."/>
            <person name="Zhang L."/>
            <person name="Miao W."/>
            <person name="Zhang J."/>
            <person name="Ye Z."/>
            <person name="Miao C."/>
            <person name="Lin Z."/>
            <person name="Wang H."/>
            <person name="Zhou H."/>
            <person name="Yim W.C."/>
            <person name="Priest H.D."/>
            <person name="Zheng C."/>
            <person name="Woodhouse M."/>
            <person name="Edger P.P."/>
            <person name="Guyot R."/>
            <person name="Guo H.B."/>
            <person name="Guo H."/>
            <person name="Zheng G."/>
            <person name="Singh R."/>
            <person name="Sharma A."/>
            <person name="Min X."/>
            <person name="Zheng Y."/>
            <person name="Lee H."/>
            <person name="Gurtowski J."/>
            <person name="Sedlazeck F.J."/>
            <person name="Harkess A."/>
            <person name="McKain M.R."/>
            <person name="Liao Z."/>
            <person name="Fang J."/>
            <person name="Liu J."/>
            <person name="Zhang X."/>
            <person name="Zhang Q."/>
            <person name="Hu W."/>
            <person name="Qin Y."/>
            <person name="Wang K."/>
            <person name="Chen L.Y."/>
            <person name="Shirley N."/>
            <person name="Lin Y.R."/>
            <person name="Liu L.Y."/>
            <person name="Hernandez A.G."/>
            <person name="Wright C.L."/>
            <person name="Bulone V."/>
            <person name="Tuskan G.A."/>
            <person name="Heath K."/>
            <person name="Zee F."/>
            <person name="Moore P.H."/>
            <person name="Sunkar R."/>
            <person name="Leebens-Mack J.H."/>
            <person name="Mockler T."/>
            <person name="Bennetzen J.L."/>
            <person name="Freeling M."/>
            <person name="Sankoff D."/>
            <person name="Paterson A.H."/>
            <person name="Zhu X."/>
            <person name="Yang X."/>
            <person name="Smith J.A."/>
            <person name="Cushman J.C."/>
            <person name="Paull R.E."/>
            <person name="Yu Q."/>
        </authorList>
    </citation>
    <scope>NUCLEOTIDE SEQUENCE [LARGE SCALE GENOMIC DNA]</scope>
    <source>
        <strain evidence="8">cv. F153</strain>
    </source>
</reference>
<evidence type="ECO:0000256" key="5">
    <source>
        <dbReference type="ARBA" id="ARBA00023242"/>
    </source>
</evidence>
<protein>
    <submittedName>
        <fullName evidence="9">Trihelix transcription factor GT-3b-like isoform X1</fullName>
    </submittedName>
</protein>
<sequence>MEQYFNDNPYLNINPAPPPPLSPPPLLLPQVGDDGRDKDRERLPLPQWIHAETAEFLAIRSELDCRFMATKRNKPLWEEMSNRLRCKGFFRTAEQCKSKWKNLVTRFKGCEALQQDANKQFPFHEEMRRIFSKRMERVLSSDTNKEGNEEEEEEEEKMDERSKRKGGVVKKKKKRKELEEEVAVALKEFVRRQAEREAWWVEAAEAREAERRVKEEEWRSAMAALSEERVAMERRWREREEERRSREEVRAERRHALIMSLLNKLANEEA</sequence>
<evidence type="ECO:0000256" key="4">
    <source>
        <dbReference type="ARBA" id="ARBA00023163"/>
    </source>
</evidence>
<reference evidence="9" key="2">
    <citation type="submission" date="2025-08" db="UniProtKB">
        <authorList>
            <consortium name="RefSeq"/>
        </authorList>
    </citation>
    <scope>IDENTIFICATION</scope>
    <source>
        <tissue evidence="9">Leaf</tissue>
    </source>
</reference>
<organism evidence="8 9">
    <name type="scientific">Ananas comosus</name>
    <name type="common">Pineapple</name>
    <name type="synonym">Ananas ananas</name>
    <dbReference type="NCBI Taxonomy" id="4615"/>
    <lineage>
        <taxon>Eukaryota</taxon>
        <taxon>Viridiplantae</taxon>
        <taxon>Streptophyta</taxon>
        <taxon>Embryophyta</taxon>
        <taxon>Tracheophyta</taxon>
        <taxon>Spermatophyta</taxon>
        <taxon>Magnoliopsida</taxon>
        <taxon>Liliopsida</taxon>
        <taxon>Poales</taxon>
        <taxon>Bromeliaceae</taxon>
        <taxon>Bromelioideae</taxon>
        <taxon>Ananas</taxon>
    </lineage>
</organism>
<feature type="domain" description="Myb-like" evidence="7">
    <location>
        <begin position="48"/>
        <end position="104"/>
    </location>
</feature>
<dbReference type="FunFam" id="1.10.10.60:FF:000032">
    <property type="entry name" value="Zinc finger and SCAN domain-containing 20"/>
    <property type="match status" value="1"/>
</dbReference>
<dbReference type="OrthoDB" id="691673at2759"/>
<dbReference type="AlphaFoldDB" id="A0A6P5F176"/>
<keyword evidence="5" id="KW-0539">Nucleus</keyword>
<evidence type="ECO:0000313" key="9">
    <source>
        <dbReference type="RefSeq" id="XP_020087248.1"/>
    </source>
</evidence>
<accession>A0A6P5F176</accession>
<feature type="compositionally biased region" description="Basic and acidic residues" evidence="6">
    <location>
        <begin position="33"/>
        <end position="42"/>
    </location>
</feature>
<dbReference type="PROSITE" id="PS50090">
    <property type="entry name" value="MYB_LIKE"/>
    <property type="match status" value="1"/>
</dbReference>
<feature type="region of interest" description="Disordered" evidence="6">
    <location>
        <begin position="138"/>
        <end position="177"/>
    </location>
</feature>
<evidence type="ECO:0000313" key="8">
    <source>
        <dbReference type="Proteomes" id="UP000515123"/>
    </source>
</evidence>
<name>A0A6P5F176_ANACO</name>
<dbReference type="Pfam" id="PF13837">
    <property type="entry name" value="Myb_DNA-bind_4"/>
    <property type="match status" value="1"/>
</dbReference>
<dbReference type="Proteomes" id="UP000515123">
    <property type="component" value="Linkage group 4"/>
</dbReference>
<dbReference type="InterPro" id="IPR044822">
    <property type="entry name" value="Myb_DNA-bind_4"/>
</dbReference>
<evidence type="ECO:0000259" key="7">
    <source>
        <dbReference type="PROSITE" id="PS50090"/>
    </source>
</evidence>
<proteinExistence type="predicted"/>
<keyword evidence="2" id="KW-0805">Transcription regulation</keyword>
<keyword evidence="3" id="KW-0238">DNA-binding</keyword>
<dbReference type="Gene3D" id="1.10.10.60">
    <property type="entry name" value="Homeodomain-like"/>
    <property type="match status" value="1"/>
</dbReference>
<dbReference type="CDD" id="cd12203">
    <property type="entry name" value="GT1"/>
    <property type="match status" value="1"/>
</dbReference>
<dbReference type="InterPro" id="IPR001005">
    <property type="entry name" value="SANT/Myb"/>
</dbReference>
<keyword evidence="8" id="KW-1185">Reference proteome</keyword>
<dbReference type="GO" id="GO:0006355">
    <property type="term" value="P:regulation of DNA-templated transcription"/>
    <property type="evidence" value="ECO:0007669"/>
    <property type="project" value="UniProtKB-ARBA"/>
</dbReference>
<dbReference type="GO" id="GO:0003677">
    <property type="term" value="F:DNA binding"/>
    <property type="evidence" value="ECO:0007669"/>
    <property type="project" value="UniProtKB-KW"/>
</dbReference>
<keyword evidence="4" id="KW-0804">Transcription</keyword>
<evidence type="ECO:0000256" key="3">
    <source>
        <dbReference type="ARBA" id="ARBA00023125"/>
    </source>
</evidence>
<dbReference type="PANTHER" id="PTHR21654:SF66">
    <property type="entry name" value="TRIHELIX TRANSCRIPTION FACTOR GT-3B"/>
    <property type="match status" value="1"/>
</dbReference>
<dbReference type="PANTHER" id="PTHR21654">
    <property type="entry name" value="FI21293P1"/>
    <property type="match status" value="1"/>
</dbReference>
<feature type="compositionally biased region" description="Basic and acidic residues" evidence="6">
    <location>
        <begin position="138"/>
        <end position="147"/>
    </location>
</feature>
<comment type="subcellular location">
    <subcellularLocation>
        <location evidence="1">Nucleus</location>
    </subcellularLocation>
</comment>
<evidence type="ECO:0000256" key="2">
    <source>
        <dbReference type="ARBA" id="ARBA00023015"/>
    </source>
</evidence>
<feature type="compositionally biased region" description="Pro residues" evidence="6">
    <location>
        <begin position="15"/>
        <end position="27"/>
    </location>
</feature>
<gene>
    <name evidence="9" type="primary">LOC109709419</name>
</gene>
<dbReference type="GO" id="GO:0005634">
    <property type="term" value="C:nucleus"/>
    <property type="evidence" value="ECO:0007669"/>
    <property type="project" value="UniProtKB-SubCell"/>
</dbReference>
<evidence type="ECO:0000256" key="1">
    <source>
        <dbReference type="ARBA" id="ARBA00004123"/>
    </source>
</evidence>
<evidence type="ECO:0000256" key="6">
    <source>
        <dbReference type="SAM" id="MobiDB-lite"/>
    </source>
</evidence>
<feature type="region of interest" description="Disordered" evidence="6">
    <location>
        <begin position="1"/>
        <end position="42"/>
    </location>
</feature>